<accession>A0AAV9XKX5</accession>
<feature type="transmembrane region" description="Helical" evidence="2">
    <location>
        <begin position="321"/>
        <end position="345"/>
    </location>
</feature>
<reference evidence="3 4" key="1">
    <citation type="submission" date="2019-10" db="EMBL/GenBank/DDBJ databases">
        <authorList>
            <person name="Palmer J.M."/>
        </authorList>
    </citation>
    <scope>NUCLEOTIDE SEQUENCE [LARGE SCALE GENOMIC DNA]</scope>
    <source>
        <strain evidence="3 4">TWF694</strain>
    </source>
</reference>
<feature type="compositionally biased region" description="Acidic residues" evidence="1">
    <location>
        <begin position="135"/>
        <end position="147"/>
    </location>
</feature>
<gene>
    <name evidence="3" type="ORF">TWF694_009219</name>
</gene>
<evidence type="ECO:0000256" key="1">
    <source>
        <dbReference type="SAM" id="MobiDB-lite"/>
    </source>
</evidence>
<dbReference type="EMBL" id="JAVHJO010000005">
    <property type="protein sequence ID" value="KAK6540423.1"/>
    <property type="molecule type" value="Genomic_DNA"/>
</dbReference>
<evidence type="ECO:0000256" key="2">
    <source>
        <dbReference type="SAM" id="Phobius"/>
    </source>
</evidence>
<organism evidence="3 4">
    <name type="scientific">Orbilia ellipsospora</name>
    <dbReference type="NCBI Taxonomy" id="2528407"/>
    <lineage>
        <taxon>Eukaryota</taxon>
        <taxon>Fungi</taxon>
        <taxon>Dikarya</taxon>
        <taxon>Ascomycota</taxon>
        <taxon>Pezizomycotina</taxon>
        <taxon>Orbiliomycetes</taxon>
        <taxon>Orbiliales</taxon>
        <taxon>Orbiliaceae</taxon>
        <taxon>Orbilia</taxon>
    </lineage>
</organism>
<keyword evidence="2" id="KW-0812">Transmembrane</keyword>
<dbReference type="AlphaFoldDB" id="A0AAV9XKX5"/>
<feature type="transmembrane region" description="Helical" evidence="2">
    <location>
        <begin position="271"/>
        <end position="291"/>
    </location>
</feature>
<sequence>MDYDGRFTTSIPPTGPRVLNERSLNIPPPPVPSTDSPSLTGHERDHSPAPRRSRPVYTQRESRRHIAPPTAPGERDYLQVPETPLTRSIRSIASARKRSQSRSRSRSRSRGRSRERSGSSFRFRSKSAVRSSASDDGEETNDVEELDGANSRDRSRSRSRISQTAADVAEEISSPIEPEQPQQEQKSHRNKLRKKRTPRLKLLEQQDLEAMPRREKRERKFKIIRKRLNSHAIFGVIITCLYLVCFGITWQEHHRFRYHDKEQRTPGADPYYMWMVCATWITLSLITNYLAARSIFKLWQFGRIYQDDWKKYEWRWKLFSAWGRVFSFLIYSTTVAAFVATIVMLTRARTMDIQRGYMPPDPPHGHPTDRPEPSGWV</sequence>
<feature type="compositionally biased region" description="Basic residues" evidence="1">
    <location>
        <begin position="95"/>
        <end position="111"/>
    </location>
</feature>
<keyword evidence="2" id="KW-1133">Transmembrane helix</keyword>
<dbReference type="Proteomes" id="UP001365542">
    <property type="component" value="Unassembled WGS sequence"/>
</dbReference>
<feature type="region of interest" description="Disordered" evidence="1">
    <location>
        <begin position="1"/>
        <end position="198"/>
    </location>
</feature>
<name>A0AAV9XKX5_9PEZI</name>
<protein>
    <submittedName>
        <fullName evidence="3">Uncharacterized protein</fullName>
    </submittedName>
</protein>
<keyword evidence="2" id="KW-0472">Membrane</keyword>
<feature type="transmembrane region" description="Helical" evidence="2">
    <location>
        <begin position="232"/>
        <end position="250"/>
    </location>
</feature>
<proteinExistence type="predicted"/>
<feature type="compositionally biased region" description="Basic residues" evidence="1">
    <location>
        <begin position="188"/>
        <end position="198"/>
    </location>
</feature>
<evidence type="ECO:0000313" key="3">
    <source>
        <dbReference type="EMBL" id="KAK6540423.1"/>
    </source>
</evidence>
<feature type="region of interest" description="Disordered" evidence="1">
    <location>
        <begin position="357"/>
        <end position="377"/>
    </location>
</feature>
<comment type="caution">
    <text evidence="3">The sequence shown here is derived from an EMBL/GenBank/DDBJ whole genome shotgun (WGS) entry which is preliminary data.</text>
</comment>
<evidence type="ECO:0000313" key="4">
    <source>
        <dbReference type="Proteomes" id="UP001365542"/>
    </source>
</evidence>
<keyword evidence="4" id="KW-1185">Reference proteome</keyword>
<feature type="compositionally biased region" description="Basic and acidic residues" evidence="1">
    <location>
        <begin position="363"/>
        <end position="377"/>
    </location>
</feature>
<feature type="compositionally biased region" description="Low complexity" evidence="1">
    <location>
        <begin position="171"/>
        <end position="184"/>
    </location>
</feature>